<keyword evidence="7 10" id="KW-0067">ATP-binding</keyword>
<evidence type="ECO:0000256" key="7">
    <source>
        <dbReference type="ARBA" id="ARBA00022840"/>
    </source>
</evidence>
<dbReference type="HAMAP" id="MF_00185">
    <property type="entry name" value="IPP_trans"/>
    <property type="match status" value="1"/>
</dbReference>
<dbReference type="SUPFAM" id="SSF52540">
    <property type="entry name" value="P-loop containing nucleoside triphosphate hydrolases"/>
    <property type="match status" value="2"/>
</dbReference>
<dbReference type="PANTHER" id="PTHR11088:SF60">
    <property type="entry name" value="TRNA DIMETHYLALLYLTRANSFERASE"/>
    <property type="match status" value="1"/>
</dbReference>
<comment type="caution">
    <text evidence="14">The sequence shown here is derived from an EMBL/GenBank/DDBJ whole genome shotgun (WGS) entry which is preliminary data.</text>
</comment>
<evidence type="ECO:0000256" key="4">
    <source>
        <dbReference type="ARBA" id="ARBA00022679"/>
    </source>
</evidence>
<keyword evidence="6 10" id="KW-0547">Nucleotide-binding</keyword>
<organism evidence="14 15">
    <name type="scientific">Fructobacillus broussonetiae</name>
    <dbReference type="NCBI Taxonomy" id="2713173"/>
    <lineage>
        <taxon>Bacteria</taxon>
        <taxon>Bacillati</taxon>
        <taxon>Bacillota</taxon>
        <taxon>Bacilli</taxon>
        <taxon>Lactobacillales</taxon>
        <taxon>Lactobacillaceae</taxon>
        <taxon>Fructobacillus</taxon>
    </lineage>
</organism>
<evidence type="ECO:0000256" key="11">
    <source>
        <dbReference type="RuleBase" id="RU003783"/>
    </source>
</evidence>
<keyword evidence="15" id="KW-1185">Reference proteome</keyword>
<gene>
    <name evidence="10 14" type="primary">miaA</name>
    <name evidence="14" type="ORF">G6R29_01515</name>
</gene>
<keyword evidence="5 10" id="KW-0819">tRNA processing</keyword>
<dbReference type="InterPro" id="IPR018022">
    <property type="entry name" value="IPT"/>
</dbReference>
<name>A0ABS5QZZ0_9LACO</name>
<evidence type="ECO:0000256" key="12">
    <source>
        <dbReference type="RuleBase" id="RU003784"/>
    </source>
</evidence>
<evidence type="ECO:0000256" key="6">
    <source>
        <dbReference type="ARBA" id="ARBA00022741"/>
    </source>
</evidence>
<keyword evidence="4 10" id="KW-0808">Transferase</keyword>
<dbReference type="Proteomes" id="UP001519504">
    <property type="component" value="Unassembled WGS sequence"/>
</dbReference>
<feature type="binding site" evidence="10">
    <location>
        <begin position="13"/>
        <end position="18"/>
    </location>
    <ligand>
        <name>substrate</name>
    </ligand>
</feature>
<evidence type="ECO:0000256" key="3">
    <source>
        <dbReference type="ARBA" id="ARBA00005842"/>
    </source>
</evidence>
<evidence type="ECO:0000256" key="1">
    <source>
        <dbReference type="ARBA" id="ARBA00001946"/>
    </source>
</evidence>
<evidence type="ECO:0000256" key="2">
    <source>
        <dbReference type="ARBA" id="ARBA00003213"/>
    </source>
</evidence>
<evidence type="ECO:0000313" key="15">
    <source>
        <dbReference type="Proteomes" id="UP001519504"/>
    </source>
</evidence>
<comment type="function">
    <text evidence="2 10 12">Catalyzes the transfer of a dimethylallyl group onto the adenine at position 37 in tRNAs that read codons beginning with uridine, leading to the formation of N6-(dimethylallyl)adenosine (i(6)A).</text>
</comment>
<evidence type="ECO:0000256" key="9">
    <source>
        <dbReference type="ARBA" id="ARBA00049563"/>
    </source>
</evidence>
<evidence type="ECO:0000256" key="10">
    <source>
        <dbReference type="HAMAP-Rule" id="MF_00185"/>
    </source>
</evidence>
<dbReference type="InterPro" id="IPR027417">
    <property type="entry name" value="P-loop_NTPase"/>
</dbReference>
<dbReference type="EMBL" id="JAAMFK010000002">
    <property type="protein sequence ID" value="MBS9338312.1"/>
    <property type="molecule type" value="Genomic_DNA"/>
</dbReference>
<evidence type="ECO:0000313" key="14">
    <source>
        <dbReference type="EMBL" id="MBS9338312.1"/>
    </source>
</evidence>
<dbReference type="EC" id="2.5.1.75" evidence="10"/>
<comment type="catalytic activity">
    <reaction evidence="9 10 11">
        <text>adenosine(37) in tRNA + dimethylallyl diphosphate = N(6)-dimethylallyladenosine(37) in tRNA + diphosphate</text>
        <dbReference type="Rhea" id="RHEA:26482"/>
        <dbReference type="Rhea" id="RHEA-COMP:10162"/>
        <dbReference type="Rhea" id="RHEA-COMP:10375"/>
        <dbReference type="ChEBI" id="CHEBI:33019"/>
        <dbReference type="ChEBI" id="CHEBI:57623"/>
        <dbReference type="ChEBI" id="CHEBI:74411"/>
        <dbReference type="ChEBI" id="CHEBI:74415"/>
        <dbReference type="EC" id="2.5.1.75"/>
    </reaction>
</comment>
<dbReference type="RefSeq" id="WP_213808599.1">
    <property type="nucleotide sequence ID" value="NZ_JAAMFK010000002.1"/>
</dbReference>
<comment type="similarity">
    <text evidence="3 10 13">Belongs to the IPP transferase family.</text>
</comment>
<evidence type="ECO:0000256" key="8">
    <source>
        <dbReference type="ARBA" id="ARBA00022842"/>
    </source>
</evidence>
<dbReference type="InterPro" id="IPR039657">
    <property type="entry name" value="Dimethylallyltransferase"/>
</dbReference>
<dbReference type="Gene3D" id="3.40.50.300">
    <property type="entry name" value="P-loop containing nucleotide triphosphate hydrolases"/>
    <property type="match status" value="1"/>
</dbReference>
<protein>
    <recommendedName>
        <fullName evidence="10">tRNA dimethylallyltransferase</fullName>
        <ecNumber evidence="10">2.5.1.75</ecNumber>
    </recommendedName>
    <alternativeName>
        <fullName evidence="10">Dimethylallyl diphosphate:tRNA dimethylallyltransferase</fullName>
        <shortName evidence="10">DMAPP:tRNA dimethylallyltransferase</shortName>
        <shortName evidence="10">DMATase</shortName>
    </alternativeName>
    <alternativeName>
        <fullName evidence="10">Isopentenyl-diphosphate:tRNA isopentenyltransferase</fullName>
        <shortName evidence="10">IPP transferase</shortName>
        <shortName evidence="10">IPPT</shortName>
        <shortName evidence="10">IPTase</shortName>
    </alternativeName>
</protein>
<feature type="binding site" evidence="10">
    <location>
        <begin position="11"/>
        <end position="18"/>
    </location>
    <ligand>
        <name>ATP</name>
        <dbReference type="ChEBI" id="CHEBI:30616"/>
    </ligand>
</feature>
<feature type="site" description="Interaction with substrate tRNA" evidence="10">
    <location>
        <position position="102"/>
    </location>
</feature>
<comment type="caution">
    <text evidence="10">Lacks conserved residue(s) required for the propagation of feature annotation.</text>
</comment>
<dbReference type="NCBIfam" id="TIGR00174">
    <property type="entry name" value="miaA"/>
    <property type="match status" value="1"/>
</dbReference>
<dbReference type="Gene3D" id="1.10.287.890">
    <property type="entry name" value="Crystal structure of tRNA isopentenylpyrophosphate transferase (bh2366) domain"/>
    <property type="match status" value="1"/>
</dbReference>
<evidence type="ECO:0000256" key="5">
    <source>
        <dbReference type="ARBA" id="ARBA00022694"/>
    </source>
</evidence>
<sequence>MSKIPIIVIAGPTASGKSDLAMSLAEQFNGELVSADSLQVYKNLDIGTAKATPAEQKRVPQHLLDLVDETANFSVADFLTEADKAILAIHQRGKLPIVVGGTGFYVKALLGQQALEFGESNEEEVKKDSALPLDALVEKLKKLADSDFVSTVDLNNKTRVVRAIQKAKMQPQEKTVARPEYDALVLALDWPREVLYGRINRRVQLMMDAGLEEEARSLYELGGSSLQAGRGIGYKEFYPYFGGDLTLEEVVSAIQQDSRRYAKRQLTYWRHQIAGLQWIDGQDAWALAKEKTSAFLNERV</sequence>
<dbReference type="PANTHER" id="PTHR11088">
    <property type="entry name" value="TRNA DIMETHYLALLYLTRANSFERASE"/>
    <property type="match status" value="1"/>
</dbReference>
<feature type="region of interest" description="Interaction with substrate tRNA" evidence="10">
    <location>
        <begin position="36"/>
        <end position="39"/>
    </location>
</feature>
<comment type="cofactor">
    <cofactor evidence="1 10">
        <name>Mg(2+)</name>
        <dbReference type="ChEBI" id="CHEBI:18420"/>
    </cofactor>
</comment>
<proteinExistence type="inferred from homology"/>
<dbReference type="GO" id="GO:0052381">
    <property type="term" value="F:tRNA dimethylallyltransferase activity"/>
    <property type="evidence" value="ECO:0007669"/>
    <property type="project" value="UniProtKB-EC"/>
</dbReference>
<dbReference type="Pfam" id="PF01715">
    <property type="entry name" value="IPPT"/>
    <property type="match status" value="1"/>
</dbReference>
<keyword evidence="8 10" id="KW-0460">Magnesium</keyword>
<reference evidence="14 15" key="1">
    <citation type="submission" date="2020-02" db="EMBL/GenBank/DDBJ databases">
        <title>Fructobacillus sp. isolated from paper mulberry of Taiwan.</title>
        <authorList>
            <person name="Lin S.-T."/>
        </authorList>
    </citation>
    <scope>NUCLEOTIDE SEQUENCE [LARGE SCALE GENOMIC DNA]</scope>
    <source>
        <strain evidence="14 15">M2-14</strain>
    </source>
</reference>
<accession>A0ABS5QZZ0</accession>
<comment type="subunit">
    <text evidence="10">Monomer.</text>
</comment>
<evidence type="ECO:0000256" key="13">
    <source>
        <dbReference type="RuleBase" id="RU003785"/>
    </source>
</evidence>